<dbReference type="HAMAP" id="MF_00208">
    <property type="entry name" value="MurE"/>
    <property type="match status" value="1"/>
</dbReference>
<proteinExistence type="inferred from homology"/>
<dbReference type="GO" id="GO:0071555">
    <property type="term" value="P:cell wall organization"/>
    <property type="evidence" value="ECO:0007669"/>
    <property type="project" value="UniProtKB-KW"/>
</dbReference>
<evidence type="ECO:0000256" key="6">
    <source>
        <dbReference type="ARBA" id="ARBA00023316"/>
    </source>
</evidence>
<dbReference type="AlphaFoldDB" id="A8PLS5"/>
<dbReference type="NCBIfam" id="NF001126">
    <property type="entry name" value="PRK00139.1-4"/>
    <property type="match status" value="1"/>
</dbReference>
<evidence type="ECO:0000256" key="8">
    <source>
        <dbReference type="RuleBase" id="RU004135"/>
    </source>
</evidence>
<feature type="binding site" evidence="7">
    <location>
        <position position="390"/>
    </location>
    <ligand>
        <name>meso-2,6-diaminopimelate</name>
        <dbReference type="ChEBI" id="CHEBI:57791"/>
    </ligand>
</feature>
<dbReference type="GO" id="GO:0008360">
    <property type="term" value="P:regulation of cell shape"/>
    <property type="evidence" value="ECO:0007669"/>
    <property type="project" value="UniProtKB-KW"/>
</dbReference>
<evidence type="ECO:0000256" key="2">
    <source>
        <dbReference type="ARBA" id="ARBA00022618"/>
    </source>
</evidence>
<keyword evidence="7" id="KW-0460">Magnesium</keyword>
<dbReference type="InterPro" id="IPR005761">
    <property type="entry name" value="UDP-N-AcMur-Glu-dNH2Pim_ligase"/>
</dbReference>
<dbReference type="InterPro" id="IPR035911">
    <property type="entry name" value="MurE/MurF_N"/>
</dbReference>
<organism evidence="12 13">
    <name type="scientific">Rickettsiella grylli</name>
    <dbReference type="NCBI Taxonomy" id="59196"/>
    <lineage>
        <taxon>Bacteria</taxon>
        <taxon>Pseudomonadati</taxon>
        <taxon>Pseudomonadota</taxon>
        <taxon>Gammaproteobacteria</taxon>
        <taxon>Legionellales</taxon>
        <taxon>Coxiellaceae</taxon>
        <taxon>Rickettsiella</taxon>
    </lineage>
</organism>
<dbReference type="STRING" id="59196.RICGR_0518"/>
<sequence length="493" mass="55171">MHLSQLLRGMNISIATDPIIKGLCQDSRQIKPGDLFFAYKGLKSDGRYFIKDAIKKGAAAILVEPDENYTIHLKSSSIPIIALHHLTSQLGSLAARFYGYPSRYLPVIGITGTNGKTSCTHFLADSLQKLQRSCGVIGTLGNGFYGHLKRAQLTTPDAIELQQLLAAFRAQHAQTVVMEVSSHRLAQKRLNGTEFSVAALTNLTRDHLDYHKTMDAYAKAKRSFFELPGVQHIVLNADDPYAQLWLTEFEKQLPISTYSLKRPQARWSHIPQVTVKKFDFNQQGLQAEIDTPWGDVFIENQFLMGAFNLSNLLLVLTVLKSLHFSLAEISQVLSRLKSAKGRMQTFRVKGKAIVVVDYAHTPDALQQVLQALRSHCRGQLYCLFGCGGDRDKGKRPLMAAIAEEGADHIIVTNDNPRYEDPFQIFQDIRQGFKGNKAIYYEPERKKAIAYALKAAQPSDIVLIAGKGHESYQSIHGINYPFDDAVEVQHFLNQ</sequence>
<feature type="modified residue" description="N6-carboxylysine" evidence="7">
    <location>
        <position position="221"/>
    </location>
</feature>
<evidence type="ECO:0000313" key="13">
    <source>
        <dbReference type="Proteomes" id="UP000054075"/>
    </source>
</evidence>
<feature type="short sequence motif" description="Meso-diaminopimelate recognition motif" evidence="7">
    <location>
        <begin position="414"/>
        <end position="417"/>
    </location>
</feature>
<feature type="binding site" evidence="7">
    <location>
        <position position="189"/>
    </location>
    <ligand>
        <name>UDP-N-acetyl-alpha-D-muramoyl-L-alanyl-D-glutamate</name>
        <dbReference type="ChEBI" id="CHEBI:83900"/>
    </ligand>
</feature>
<dbReference type="UniPathway" id="UPA00219"/>
<protein>
    <recommendedName>
        <fullName evidence="7">UDP-N-acetylmuramoyl-L-alanyl-D-glutamate--2,6-diaminopimelate ligase</fullName>
        <ecNumber evidence="7">6.3.2.13</ecNumber>
    </recommendedName>
    <alternativeName>
        <fullName evidence="7">Meso-A2pm-adding enzyme</fullName>
    </alternativeName>
    <alternativeName>
        <fullName evidence="7">Meso-diaminopimelate-adding enzyme</fullName>
    </alternativeName>
    <alternativeName>
        <fullName evidence="7">UDP-MurNAc-L-Ala-D-Glu:meso-diaminopimelate ligase</fullName>
    </alternativeName>
    <alternativeName>
        <fullName evidence="7">UDP-MurNAc-tripeptide synthetase</fullName>
    </alternativeName>
    <alternativeName>
        <fullName evidence="7">UDP-N-acetylmuramyl-tripeptide synthetase</fullName>
    </alternativeName>
</protein>
<keyword evidence="7" id="KW-0963">Cytoplasm</keyword>
<dbReference type="EC" id="6.3.2.13" evidence="7"/>
<dbReference type="InterPro" id="IPR004101">
    <property type="entry name" value="Mur_ligase_C"/>
</dbReference>
<dbReference type="Pfam" id="PF08245">
    <property type="entry name" value="Mur_ligase_M"/>
    <property type="match status" value="1"/>
</dbReference>
<feature type="binding site" evidence="7">
    <location>
        <position position="469"/>
    </location>
    <ligand>
        <name>meso-2,6-diaminopimelate</name>
        <dbReference type="ChEBI" id="CHEBI:57791"/>
    </ligand>
</feature>
<keyword evidence="6 7" id="KW-0961">Cell wall biogenesis/degradation</keyword>
<evidence type="ECO:0000256" key="7">
    <source>
        <dbReference type="HAMAP-Rule" id="MF_00208"/>
    </source>
</evidence>
<comment type="PTM">
    <text evidence="7">Carboxylation is probably crucial for Mg(2+) binding and, consequently, for the gamma-phosphate positioning of ATP.</text>
</comment>
<dbReference type="Pfam" id="PF01225">
    <property type="entry name" value="Mur_ligase"/>
    <property type="match status" value="1"/>
</dbReference>
<comment type="caution">
    <text evidence="12">The sequence shown here is derived from an EMBL/GenBank/DDBJ whole genome shotgun (WGS) entry which is preliminary data.</text>
</comment>
<dbReference type="InterPro" id="IPR036565">
    <property type="entry name" value="Mur-like_cat_sf"/>
</dbReference>
<gene>
    <name evidence="7" type="primary">murE</name>
    <name evidence="12" type="ORF">RICGR_0518</name>
</gene>
<feature type="binding site" evidence="7">
    <location>
        <begin position="112"/>
        <end position="118"/>
    </location>
    <ligand>
        <name>ATP</name>
        <dbReference type="ChEBI" id="CHEBI:30616"/>
    </ligand>
</feature>
<dbReference type="Proteomes" id="UP000054075">
    <property type="component" value="Unassembled WGS sequence"/>
</dbReference>
<feature type="domain" description="Mur ligase N-terminal catalytic" evidence="9">
    <location>
        <begin position="20"/>
        <end position="98"/>
    </location>
</feature>
<feature type="binding site" evidence="7">
    <location>
        <position position="27"/>
    </location>
    <ligand>
        <name>UDP-N-acetyl-alpha-D-muramoyl-L-alanyl-D-glutamate</name>
        <dbReference type="ChEBI" id="CHEBI:83900"/>
    </ligand>
</feature>
<dbReference type="GO" id="GO:0008765">
    <property type="term" value="F:UDP-N-acetylmuramoylalanyl-D-glutamate-2,6-diaminopimelate ligase activity"/>
    <property type="evidence" value="ECO:0007669"/>
    <property type="project" value="UniProtKB-UniRule"/>
</dbReference>
<reference evidence="12" key="2">
    <citation type="submission" date="2007-10" db="EMBL/GenBank/DDBJ databases">
        <authorList>
            <person name="Myers G.S."/>
        </authorList>
    </citation>
    <scope>NUCLEOTIDE SEQUENCE [LARGE SCALE GENOMIC DNA]</scope>
</reference>
<keyword evidence="4 7" id="KW-0573">Peptidoglycan synthesis</keyword>
<dbReference type="GO" id="GO:0051301">
    <property type="term" value="P:cell division"/>
    <property type="evidence" value="ECO:0007669"/>
    <property type="project" value="UniProtKB-KW"/>
</dbReference>
<evidence type="ECO:0000259" key="9">
    <source>
        <dbReference type="Pfam" id="PF01225"/>
    </source>
</evidence>
<keyword evidence="7 12" id="KW-0436">Ligase</keyword>
<dbReference type="GO" id="GO:0009252">
    <property type="term" value="P:peptidoglycan biosynthetic process"/>
    <property type="evidence" value="ECO:0007669"/>
    <property type="project" value="UniProtKB-UniRule"/>
</dbReference>
<name>A8PLS5_9COXI</name>
<dbReference type="GO" id="GO:0005737">
    <property type="term" value="C:cytoplasm"/>
    <property type="evidence" value="ECO:0007669"/>
    <property type="project" value="UniProtKB-SubCell"/>
</dbReference>
<dbReference type="InterPro" id="IPR013221">
    <property type="entry name" value="Mur_ligase_cen"/>
</dbReference>
<dbReference type="PANTHER" id="PTHR23135:SF4">
    <property type="entry name" value="UDP-N-ACETYLMURAMOYL-L-ALANYL-D-GLUTAMATE--2,6-DIAMINOPIMELATE LIGASE MURE HOMOLOG, CHLOROPLASTIC"/>
    <property type="match status" value="1"/>
</dbReference>
<feature type="binding site" evidence="7">
    <location>
        <position position="181"/>
    </location>
    <ligand>
        <name>UDP-N-acetyl-alpha-D-muramoyl-L-alanyl-D-glutamate</name>
        <dbReference type="ChEBI" id="CHEBI:83900"/>
    </ligand>
</feature>
<dbReference type="Gene3D" id="3.40.1190.10">
    <property type="entry name" value="Mur-like, catalytic domain"/>
    <property type="match status" value="1"/>
</dbReference>
<dbReference type="InterPro" id="IPR000713">
    <property type="entry name" value="Mur_ligase_N"/>
</dbReference>
<feature type="binding site" evidence="7">
    <location>
        <begin position="154"/>
        <end position="155"/>
    </location>
    <ligand>
        <name>UDP-N-acetyl-alpha-D-muramoyl-L-alanyl-D-glutamate</name>
        <dbReference type="ChEBI" id="CHEBI:83900"/>
    </ligand>
</feature>
<dbReference type="eggNOG" id="COG0769">
    <property type="taxonomic scope" value="Bacteria"/>
</dbReference>
<dbReference type="GO" id="GO:0000287">
    <property type="term" value="F:magnesium ion binding"/>
    <property type="evidence" value="ECO:0007669"/>
    <property type="project" value="UniProtKB-UniRule"/>
</dbReference>
<evidence type="ECO:0000259" key="11">
    <source>
        <dbReference type="Pfam" id="PF08245"/>
    </source>
</evidence>
<dbReference type="SUPFAM" id="SSF53244">
    <property type="entry name" value="MurD-like peptide ligases, peptide-binding domain"/>
    <property type="match status" value="1"/>
</dbReference>
<dbReference type="Gene3D" id="3.40.1390.10">
    <property type="entry name" value="MurE/MurF, N-terminal domain"/>
    <property type="match status" value="1"/>
</dbReference>
<dbReference type="Gene3D" id="3.90.190.20">
    <property type="entry name" value="Mur ligase, C-terminal domain"/>
    <property type="match status" value="1"/>
</dbReference>
<dbReference type="OrthoDB" id="9800958at2"/>
<feature type="binding site" evidence="7">
    <location>
        <begin position="414"/>
        <end position="417"/>
    </location>
    <ligand>
        <name>meso-2,6-diaminopimelate</name>
        <dbReference type="ChEBI" id="CHEBI:57791"/>
    </ligand>
</feature>
<dbReference type="PANTHER" id="PTHR23135">
    <property type="entry name" value="MUR LIGASE FAMILY MEMBER"/>
    <property type="match status" value="1"/>
</dbReference>
<dbReference type="SUPFAM" id="SSF53623">
    <property type="entry name" value="MurD-like peptide ligases, catalytic domain"/>
    <property type="match status" value="1"/>
</dbReference>
<reference evidence="12" key="1">
    <citation type="submission" date="2006-04" db="EMBL/GenBank/DDBJ databases">
        <authorList>
            <person name="Seshadri R."/>
            <person name="Federici B.A."/>
        </authorList>
    </citation>
    <scope>NUCLEOTIDE SEQUENCE [LARGE SCALE GENOMIC DNA]</scope>
</reference>
<keyword evidence="7" id="KW-0547">Nucleotide-binding</keyword>
<keyword evidence="13" id="KW-1185">Reference proteome</keyword>
<feature type="binding site" evidence="7">
    <location>
        <position position="187"/>
    </location>
    <ligand>
        <name>UDP-N-acetyl-alpha-D-muramoyl-L-alanyl-D-glutamate</name>
        <dbReference type="ChEBI" id="CHEBI:83900"/>
    </ligand>
</feature>
<evidence type="ECO:0000256" key="1">
    <source>
        <dbReference type="ARBA" id="ARBA00005898"/>
    </source>
</evidence>
<evidence type="ECO:0000256" key="4">
    <source>
        <dbReference type="ARBA" id="ARBA00022984"/>
    </source>
</evidence>
<evidence type="ECO:0000256" key="5">
    <source>
        <dbReference type="ARBA" id="ARBA00023306"/>
    </source>
</evidence>
<dbReference type="SUPFAM" id="SSF63418">
    <property type="entry name" value="MurE/MurF N-terminal domain"/>
    <property type="match status" value="1"/>
</dbReference>
<dbReference type="NCBIfam" id="TIGR01085">
    <property type="entry name" value="murE"/>
    <property type="match status" value="1"/>
</dbReference>
<keyword evidence="5 7" id="KW-0131">Cell cycle</keyword>
<dbReference type="RefSeq" id="WP_006034815.1">
    <property type="nucleotide sequence ID" value="NZ_AAQJ02000001.1"/>
</dbReference>
<comment type="subcellular location">
    <subcellularLocation>
        <location evidence="7 8">Cytoplasm</location>
    </subcellularLocation>
</comment>
<feature type="domain" description="Mur ligase central" evidence="11">
    <location>
        <begin position="110"/>
        <end position="318"/>
    </location>
</feature>
<dbReference type="EMBL" id="AAQJ02000001">
    <property type="protein sequence ID" value="EDP45827.1"/>
    <property type="molecule type" value="Genomic_DNA"/>
</dbReference>
<comment type="caution">
    <text evidence="7">Lacks conserved residue(s) required for the propagation of feature annotation.</text>
</comment>
<comment type="function">
    <text evidence="7">Catalyzes the addition of meso-diaminopimelic acid to the nucleotide precursor UDP-N-acetylmuramoyl-L-alanyl-D-glutamate (UMAG) in the biosynthesis of bacterial cell-wall peptidoglycan.</text>
</comment>
<comment type="similarity">
    <text evidence="1 7">Belongs to the MurCDEF family. MurE subfamily.</text>
</comment>
<keyword evidence="2 7" id="KW-0132">Cell division</keyword>
<dbReference type="Pfam" id="PF02875">
    <property type="entry name" value="Mur_ligase_C"/>
    <property type="match status" value="1"/>
</dbReference>
<evidence type="ECO:0000259" key="10">
    <source>
        <dbReference type="Pfam" id="PF02875"/>
    </source>
</evidence>
<dbReference type="GO" id="GO:0005524">
    <property type="term" value="F:ATP binding"/>
    <property type="evidence" value="ECO:0007669"/>
    <property type="project" value="UniProtKB-UniRule"/>
</dbReference>
<keyword evidence="7" id="KW-0067">ATP-binding</keyword>
<evidence type="ECO:0000256" key="3">
    <source>
        <dbReference type="ARBA" id="ARBA00022960"/>
    </source>
</evidence>
<accession>A8PLS5</accession>
<dbReference type="InterPro" id="IPR036615">
    <property type="entry name" value="Mur_ligase_C_dom_sf"/>
</dbReference>
<comment type="cofactor">
    <cofactor evidence="7">
        <name>Mg(2+)</name>
        <dbReference type="ChEBI" id="CHEBI:18420"/>
    </cofactor>
</comment>
<keyword evidence="3 7" id="KW-0133">Cell shape</keyword>
<evidence type="ECO:0000313" key="12">
    <source>
        <dbReference type="EMBL" id="EDP45827.1"/>
    </source>
</evidence>
<feature type="binding site" evidence="7">
    <location>
        <position position="465"/>
    </location>
    <ligand>
        <name>meso-2,6-diaminopimelate</name>
        <dbReference type="ChEBI" id="CHEBI:57791"/>
    </ligand>
</feature>
<feature type="domain" description="Mur ligase C-terminal" evidence="10">
    <location>
        <begin position="341"/>
        <end position="467"/>
    </location>
</feature>
<comment type="catalytic activity">
    <reaction evidence="7">
        <text>UDP-N-acetyl-alpha-D-muramoyl-L-alanyl-D-glutamate + meso-2,6-diaminopimelate + ATP = UDP-N-acetyl-alpha-D-muramoyl-L-alanyl-gamma-D-glutamyl-meso-2,6-diaminopimelate + ADP + phosphate + H(+)</text>
        <dbReference type="Rhea" id="RHEA:23676"/>
        <dbReference type="ChEBI" id="CHEBI:15378"/>
        <dbReference type="ChEBI" id="CHEBI:30616"/>
        <dbReference type="ChEBI" id="CHEBI:43474"/>
        <dbReference type="ChEBI" id="CHEBI:57791"/>
        <dbReference type="ChEBI" id="CHEBI:83900"/>
        <dbReference type="ChEBI" id="CHEBI:83905"/>
        <dbReference type="ChEBI" id="CHEBI:456216"/>
        <dbReference type="EC" id="6.3.2.13"/>
    </reaction>
</comment>
<comment type="pathway">
    <text evidence="7 8">Cell wall biogenesis; peptidoglycan biosynthesis.</text>
</comment>